<comment type="similarity">
    <text evidence="2">Belongs to the carotenoid/retinoid oxidoreductase family.</text>
</comment>
<dbReference type="SUPFAM" id="SSF51905">
    <property type="entry name" value="FAD/NAD(P)-binding domain"/>
    <property type="match status" value="1"/>
</dbReference>
<sequence>MDPLLDSSTPETLQGSSHLNTRMRHKLQNSAFWANCLRRALHLGQKDLLDLMDLLLAPASKVLNNWFEADVLKVTLATDAVIGTTASVHTPGSGYVLLHHVMGESDGDRGIWSYVEGGMGSVSLAIAAAAEEAGATILTNAEVSKLMIEDTGRVHGVLLADGTILHSSVVLSNATPFKTFMDLVPDDVLPHDFHNAIKCSDYRSVHCLLK</sequence>
<comment type="caution">
    <text evidence="7">The sequence shown here is derived from an EMBL/GenBank/DDBJ whole genome shotgun (WGS) entry which is preliminary data.</text>
</comment>
<evidence type="ECO:0000259" key="6">
    <source>
        <dbReference type="Pfam" id="PF01593"/>
    </source>
</evidence>
<accession>A0ABD2SQ84</accession>
<dbReference type="AlphaFoldDB" id="A0ABD2SQ84"/>
<evidence type="ECO:0000256" key="4">
    <source>
        <dbReference type="ARBA" id="ARBA00038825"/>
    </source>
</evidence>
<name>A0ABD2SQ84_9SOLN</name>
<comment type="subunit">
    <text evidence="4">Interacts with COX5B; this interaction may contribute to localize PYROXD2 to the inner face of the inner mitochondrial membrane.</text>
</comment>
<organism evidence="7 8">
    <name type="scientific">Solanum stoloniferum</name>
    <dbReference type="NCBI Taxonomy" id="62892"/>
    <lineage>
        <taxon>Eukaryota</taxon>
        <taxon>Viridiplantae</taxon>
        <taxon>Streptophyta</taxon>
        <taxon>Embryophyta</taxon>
        <taxon>Tracheophyta</taxon>
        <taxon>Spermatophyta</taxon>
        <taxon>Magnoliopsida</taxon>
        <taxon>eudicotyledons</taxon>
        <taxon>Gunneridae</taxon>
        <taxon>Pentapetalae</taxon>
        <taxon>asterids</taxon>
        <taxon>lamiids</taxon>
        <taxon>Solanales</taxon>
        <taxon>Solanaceae</taxon>
        <taxon>Solanoideae</taxon>
        <taxon>Solaneae</taxon>
        <taxon>Solanum</taxon>
    </lineage>
</organism>
<protein>
    <recommendedName>
        <fullName evidence="5">Pyridine nucleotide-disulfide oxidoreductase domain-containing protein 2</fullName>
    </recommendedName>
</protein>
<evidence type="ECO:0000256" key="3">
    <source>
        <dbReference type="ARBA" id="ARBA00037217"/>
    </source>
</evidence>
<evidence type="ECO:0000313" key="7">
    <source>
        <dbReference type="EMBL" id="KAL3346059.1"/>
    </source>
</evidence>
<dbReference type="Proteomes" id="UP001627284">
    <property type="component" value="Unassembled WGS sequence"/>
</dbReference>
<evidence type="ECO:0000313" key="8">
    <source>
        <dbReference type="Proteomes" id="UP001627284"/>
    </source>
</evidence>
<dbReference type="PANTHER" id="PTHR10668">
    <property type="entry name" value="PHYTOENE DEHYDROGENASE"/>
    <property type="match status" value="1"/>
</dbReference>
<comment type="function">
    <text evidence="3">Probable oxidoreductase that may play a role as regulator of mitochondrial function.</text>
</comment>
<dbReference type="EMBL" id="JBJKTR010000014">
    <property type="protein sequence ID" value="KAL3346059.1"/>
    <property type="molecule type" value="Genomic_DNA"/>
</dbReference>
<dbReference type="InterPro" id="IPR002937">
    <property type="entry name" value="Amino_oxidase"/>
</dbReference>
<dbReference type="PANTHER" id="PTHR10668:SF103">
    <property type="entry name" value="PYRIDINE NUCLEOTIDE-DISULFIDE OXIDOREDUCTASE DOMAIN-CONTAINING PROTEIN 2"/>
    <property type="match status" value="1"/>
</dbReference>
<feature type="domain" description="Amine oxidase" evidence="6">
    <location>
        <begin position="80"/>
        <end position="205"/>
    </location>
</feature>
<comment type="subcellular location">
    <subcellularLocation>
        <location evidence="1">Mitochondrion matrix</location>
    </subcellularLocation>
</comment>
<gene>
    <name evidence="7" type="ORF">AABB24_024829</name>
</gene>
<dbReference type="Gene3D" id="3.50.50.60">
    <property type="entry name" value="FAD/NAD(P)-binding domain"/>
    <property type="match status" value="1"/>
</dbReference>
<evidence type="ECO:0000256" key="5">
    <source>
        <dbReference type="ARBA" id="ARBA00040298"/>
    </source>
</evidence>
<evidence type="ECO:0000256" key="2">
    <source>
        <dbReference type="ARBA" id="ARBA00006046"/>
    </source>
</evidence>
<dbReference type="Pfam" id="PF01593">
    <property type="entry name" value="Amino_oxidase"/>
    <property type="match status" value="1"/>
</dbReference>
<evidence type="ECO:0000256" key="1">
    <source>
        <dbReference type="ARBA" id="ARBA00004305"/>
    </source>
</evidence>
<proteinExistence type="inferred from homology"/>
<dbReference type="InterPro" id="IPR036188">
    <property type="entry name" value="FAD/NAD-bd_sf"/>
</dbReference>
<reference evidence="7 8" key="1">
    <citation type="submission" date="2024-05" db="EMBL/GenBank/DDBJ databases">
        <title>De novo assembly of an allotetraploid wild potato.</title>
        <authorList>
            <person name="Hosaka A.J."/>
        </authorList>
    </citation>
    <scope>NUCLEOTIDE SEQUENCE [LARGE SCALE GENOMIC DNA]</scope>
    <source>
        <tissue evidence="7">Young leaves</tissue>
    </source>
</reference>
<keyword evidence="8" id="KW-1185">Reference proteome</keyword>
<dbReference type="GO" id="GO:0005759">
    <property type="term" value="C:mitochondrial matrix"/>
    <property type="evidence" value="ECO:0007669"/>
    <property type="project" value="UniProtKB-SubCell"/>
</dbReference>